<dbReference type="SMR" id="A0A8S5PUP5"/>
<dbReference type="EMBL" id="BK015520">
    <property type="protein sequence ID" value="DAE10815.1"/>
    <property type="molecule type" value="Genomic_DNA"/>
</dbReference>
<name>A0A8S5PUP5_9CAUD</name>
<evidence type="ECO:0000313" key="1">
    <source>
        <dbReference type="EMBL" id="DAE10815.1"/>
    </source>
</evidence>
<protein>
    <submittedName>
        <fullName evidence="1">Transcriptional regulator FleQ factor, AAA+, ATPase, c-di-GMP</fullName>
    </submittedName>
</protein>
<proteinExistence type="predicted"/>
<accession>A0A8S5PUP5</accession>
<organism evidence="1">
    <name type="scientific">Siphoviridae sp. ctRNB7</name>
    <dbReference type="NCBI Taxonomy" id="2825502"/>
    <lineage>
        <taxon>Viruses</taxon>
        <taxon>Duplodnaviria</taxon>
        <taxon>Heunggongvirae</taxon>
        <taxon>Uroviricota</taxon>
        <taxon>Caudoviricetes</taxon>
    </lineage>
</organism>
<reference evidence="1" key="1">
    <citation type="journal article" date="2021" name="Proc. Natl. Acad. Sci. U.S.A.">
        <title>A Catalog of Tens of Thousands of Viruses from Human Metagenomes Reveals Hidden Associations with Chronic Diseases.</title>
        <authorList>
            <person name="Tisza M.J."/>
            <person name="Buck C.B."/>
        </authorList>
    </citation>
    <scope>NUCLEOTIDE SEQUENCE</scope>
    <source>
        <strain evidence="1">CtRNB7</strain>
    </source>
</reference>
<dbReference type="Gene3D" id="1.10.10.60">
    <property type="entry name" value="Homeodomain-like"/>
    <property type="match status" value="1"/>
</dbReference>
<sequence length="146" mass="16690">MKKKVGRKQEITDEMIKKALIETSGQPVKAAEMLGADYSYIYRRIRQNPELYEIQKAYRSRTFQTVANMSVNALIYGVMQEPETDEEGNIIDGKFKKVKVPMANRLSLIPTIMQTFKTDDGIKDEVAVQGSIDIAQWLKNNNKNND</sequence>